<dbReference type="GO" id="GO:0000340">
    <property type="term" value="F:RNA 7-methylguanosine cap binding"/>
    <property type="evidence" value="ECO:0007669"/>
    <property type="project" value="TreeGrafter"/>
</dbReference>
<dbReference type="HOGENOM" id="CLU_574897_0_0_1"/>
<dbReference type="Gene3D" id="3.30.760.10">
    <property type="entry name" value="RNA Cap, Translation Initiation Factor Eif4e"/>
    <property type="match status" value="1"/>
</dbReference>
<dbReference type="STRING" id="559304.G8YGN9"/>
<dbReference type="Proteomes" id="UP000005222">
    <property type="component" value="Chromosome G"/>
</dbReference>
<evidence type="ECO:0000256" key="2">
    <source>
        <dbReference type="SAM" id="MobiDB-lite"/>
    </source>
</evidence>
<dbReference type="AlphaFoldDB" id="G8YGN9"/>
<sequence>MSENLKRAESLFNRIMNPNGVASKEKTGYKSSNNGSGHHGRDFNKKDNYGGQSSRDSHHGGQTHGSNSNYNHHNSHSYGNHNSGKYNKYHRGGNHHGHHGSFTHHSNIKSVELQKNEATELAQEILSKVPPEHHALLYCWTMWHHLRAKMKPKESQPGESNGQPEVVVEESVHNVNVPVDSYMQTTKEIEFPAIEDAAQKTKYIPSLEQLWLSLSSLKKTYELPFGTELLIFKSGITPVWEDPNNTKGGRWVFRFNRRLNMTGGRSFANVRERTSLIWERLLLRNVSGTFIPSGDYPEEVRQAVLSDISGLVLSVRKDDDIISIWNSNLNFGKKKNSDTSSKRISSFQARRVICDAILRVIREADAILAGANAITTLDAGNNERVLGVSFEYRLHSDNSMPSSDNKYRRYKSHYKLDSEYVNNS</sequence>
<reference evidence="5" key="2">
    <citation type="journal article" date="2012" name="G3 (Bethesda)">
        <title>Pichia sorbitophila, an interspecies yeast hybrid reveals early steps of genome resolution following polyploidization.</title>
        <authorList>
            <person name="Leh Louis V."/>
            <person name="Despons L."/>
            <person name="Friedrich A."/>
            <person name="Martin T."/>
            <person name="Durrens P."/>
            <person name="Casaregola S."/>
            <person name="Neuveglise C."/>
            <person name="Fairhead C."/>
            <person name="Marck C."/>
            <person name="Cruz J.A."/>
            <person name="Straub M.L."/>
            <person name="Kugler V."/>
            <person name="Sacerdot C."/>
            <person name="Uzunov Z."/>
            <person name="Thierry A."/>
            <person name="Weiss S."/>
            <person name="Bleykasten C."/>
            <person name="De Montigny J."/>
            <person name="Jacques N."/>
            <person name="Jung P."/>
            <person name="Lemaire M."/>
            <person name="Mallet S."/>
            <person name="Morel G."/>
            <person name="Richard G.F."/>
            <person name="Sarkar A."/>
            <person name="Savel G."/>
            <person name="Schacherer J."/>
            <person name="Seret M.L."/>
            <person name="Talla E."/>
            <person name="Samson G."/>
            <person name="Jubin C."/>
            <person name="Poulain J."/>
            <person name="Vacherie B."/>
            <person name="Barbe V."/>
            <person name="Pelletier E."/>
            <person name="Sherman D.J."/>
            <person name="Westhof E."/>
            <person name="Weissenbach J."/>
            <person name="Baret P.V."/>
            <person name="Wincker P."/>
            <person name="Gaillardin C."/>
            <person name="Dujon B."/>
            <person name="Souciet J.L."/>
        </authorList>
    </citation>
    <scope>NUCLEOTIDE SEQUENCE [LARGE SCALE GENOMIC DNA]</scope>
    <source>
        <strain evidence="5">ATCC MYA-4447 / BCRC 22081 / CBS 7064 / NBRC 10061 / NRRL Y-12695</strain>
    </source>
</reference>
<dbReference type="Pfam" id="PF01652">
    <property type="entry name" value="IF4E"/>
    <property type="match status" value="1"/>
</dbReference>
<evidence type="ECO:0000313" key="3">
    <source>
        <dbReference type="EMBL" id="CCE79826.1"/>
    </source>
</evidence>
<name>G8YGN9_PICSO</name>
<dbReference type="InterPro" id="IPR023398">
    <property type="entry name" value="TIF_eIF4e-like"/>
</dbReference>
<keyword evidence="1" id="KW-0694">RNA-binding</keyword>
<comment type="similarity">
    <text evidence="1">Belongs to the eukaryotic initiation factor 4E family.</text>
</comment>
<feature type="compositionally biased region" description="Basic and acidic residues" evidence="2">
    <location>
        <begin position="39"/>
        <end position="48"/>
    </location>
</feature>
<evidence type="ECO:0000313" key="5">
    <source>
        <dbReference type="Proteomes" id="UP000005222"/>
    </source>
</evidence>
<reference evidence="4" key="1">
    <citation type="submission" date="2011-10" db="EMBL/GenBank/DDBJ databases">
        <authorList>
            <person name="Genoscope - CEA"/>
        </authorList>
    </citation>
    <scope>NUCLEOTIDE SEQUENCE</scope>
</reference>
<gene>
    <name evidence="4" type="primary">Piso0_002917</name>
    <name evidence="3" type="ORF">GNLVRS01_PISO0G00864g</name>
    <name evidence="4" type="ORF">GNLVRS01_PISO0H00865g</name>
</gene>
<evidence type="ECO:0000313" key="4">
    <source>
        <dbReference type="EMBL" id="CCE80591.1"/>
    </source>
</evidence>
<keyword evidence="1" id="KW-0396">Initiation factor</keyword>
<dbReference type="PANTHER" id="PTHR11960">
    <property type="entry name" value="EUKARYOTIC TRANSLATION INITIATION FACTOR 4E RELATED"/>
    <property type="match status" value="1"/>
</dbReference>
<dbReference type="GO" id="GO:0003743">
    <property type="term" value="F:translation initiation factor activity"/>
    <property type="evidence" value="ECO:0007669"/>
    <property type="project" value="UniProtKB-KW"/>
</dbReference>
<feature type="compositionally biased region" description="Basic residues" evidence="2">
    <location>
        <begin position="87"/>
        <end position="102"/>
    </location>
</feature>
<dbReference type="PROSITE" id="PS00813">
    <property type="entry name" value="IF4E"/>
    <property type="match status" value="1"/>
</dbReference>
<dbReference type="InterPro" id="IPR019770">
    <property type="entry name" value="TIF_eIF_4E_CS"/>
</dbReference>
<proteinExistence type="inferred from homology"/>
<dbReference type="SUPFAM" id="SSF55418">
    <property type="entry name" value="eIF4e-like"/>
    <property type="match status" value="1"/>
</dbReference>
<feature type="compositionally biased region" description="Low complexity" evidence="2">
    <location>
        <begin position="64"/>
        <end position="84"/>
    </location>
</feature>
<keyword evidence="1" id="KW-0648">Protein biosynthesis</keyword>
<evidence type="ECO:0000256" key="1">
    <source>
        <dbReference type="RuleBase" id="RU004374"/>
    </source>
</evidence>
<organism evidence="4 5">
    <name type="scientific">Pichia sorbitophila (strain ATCC MYA-4447 / BCRC 22081 / CBS 7064 / NBRC 10061 / NRRL Y-12695)</name>
    <name type="common">Hybrid yeast</name>
    <dbReference type="NCBI Taxonomy" id="559304"/>
    <lineage>
        <taxon>Eukaryota</taxon>
        <taxon>Fungi</taxon>
        <taxon>Dikarya</taxon>
        <taxon>Ascomycota</taxon>
        <taxon>Saccharomycotina</taxon>
        <taxon>Pichiomycetes</taxon>
        <taxon>Debaryomycetaceae</taxon>
        <taxon>Millerozyma</taxon>
    </lineage>
</organism>
<dbReference type="Proteomes" id="UP000005222">
    <property type="component" value="Chromosome H"/>
</dbReference>
<dbReference type="InParanoid" id="G8YGN9"/>
<dbReference type="InterPro" id="IPR001040">
    <property type="entry name" value="TIF_eIF_4E"/>
</dbReference>
<protein>
    <submittedName>
        <fullName evidence="4">Piso0_002917 protein</fullName>
    </submittedName>
</protein>
<dbReference type="PANTHER" id="PTHR11960:SF18">
    <property type="entry name" value="EUKARYOTIC TRANSLATION INITIATION FACTOR 4E HOMOLOGOUS PROTEIN, ISOFORM B"/>
    <property type="match status" value="1"/>
</dbReference>
<keyword evidence="5" id="KW-1185">Reference proteome</keyword>
<dbReference type="EMBL" id="FO082053">
    <property type="protein sequence ID" value="CCE79826.1"/>
    <property type="molecule type" value="Genomic_DNA"/>
</dbReference>
<accession>G8YGN9</accession>
<dbReference type="EMBL" id="FO082052">
    <property type="protein sequence ID" value="CCE80591.1"/>
    <property type="molecule type" value="Genomic_DNA"/>
</dbReference>
<dbReference type="GO" id="GO:0016281">
    <property type="term" value="C:eukaryotic translation initiation factor 4F complex"/>
    <property type="evidence" value="ECO:0007669"/>
    <property type="project" value="TreeGrafter"/>
</dbReference>
<dbReference type="eggNOG" id="KOG1669">
    <property type="taxonomic scope" value="Eukaryota"/>
</dbReference>
<feature type="region of interest" description="Disordered" evidence="2">
    <location>
        <begin position="16"/>
        <end position="103"/>
    </location>
</feature>
<dbReference type="OrthoDB" id="590761at2759"/>